<dbReference type="PANTHER" id="PTHR30537:SF10">
    <property type="entry name" value="TRANSCRIPTIONAL REGULATOR-RELATED"/>
    <property type="match status" value="1"/>
</dbReference>
<keyword evidence="4" id="KW-0804">Transcription</keyword>
<evidence type="ECO:0000313" key="6">
    <source>
        <dbReference type="EMBL" id="KHK90678.1"/>
    </source>
</evidence>
<dbReference type="InterPro" id="IPR000847">
    <property type="entry name" value="LysR_HTH_N"/>
</dbReference>
<keyword evidence="3" id="KW-0238">DNA-binding</keyword>
<dbReference type="RefSeq" id="WP_039285853.1">
    <property type="nucleotide sequence ID" value="NZ_JTDI01000004.1"/>
</dbReference>
<dbReference type="GO" id="GO:0006351">
    <property type="term" value="P:DNA-templated transcription"/>
    <property type="evidence" value="ECO:0007669"/>
    <property type="project" value="TreeGrafter"/>
</dbReference>
<dbReference type="PROSITE" id="PS50931">
    <property type="entry name" value="HTH_LYSR"/>
    <property type="match status" value="1"/>
</dbReference>
<dbReference type="Gene3D" id="1.10.10.10">
    <property type="entry name" value="Winged helix-like DNA-binding domain superfamily/Winged helix DNA-binding domain"/>
    <property type="match status" value="1"/>
</dbReference>
<evidence type="ECO:0000256" key="1">
    <source>
        <dbReference type="ARBA" id="ARBA00009437"/>
    </source>
</evidence>
<sequence>MSSWDGIDEFVAVATAGSFRGGASALGVSTTHMSRAIMRLEARIQTQLFHRTTRSVRLTDTGRVFLEHCRRMVTEREEAFALVNEKGEPQGELRLTCSTAMGERFIAPILRRFARAYPRLQVNIDLTNRVVDLVAEGYDMAVRTGHLPDSRLIGTRIASRSLVTCASPAYLKRRGSPQALSDLDDHDCLVGNASSWRFCVDGQNHAYRPHSRWRCNSGSAVLEAALDDMGLCQLPDFYARQALAEGRLIAVLPHLQPADEPIWAVYPQRRHLQPKISELVGMLRKELPRMLGMGGKA</sequence>
<dbReference type="GO" id="GO:0003700">
    <property type="term" value="F:DNA-binding transcription factor activity"/>
    <property type="evidence" value="ECO:0007669"/>
    <property type="project" value="InterPro"/>
</dbReference>
<comment type="caution">
    <text evidence="6">The sequence shown here is derived from an EMBL/GenBank/DDBJ whole genome shotgun (WGS) entry which is preliminary data.</text>
</comment>
<accession>A0A0B1ZJJ5</accession>
<dbReference type="GO" id="GO:0043565">
    <property type="term" value="F:sequence-specific DNA binding"/>
    <property type="evidence" value="ECO:0007669"/>
    <property type="project" value="TreeGrafter"/>
</dbReference>
<name>A0A0B1ZJJ5_9SPHN</name>
<evidence type="ECO:0000313" key="7">
    <source>
        <dbReference type="Proteomes" id="UP000031057"/>
    </source>
</evidence>
<dbReference type="SUPFAM" id="SSF46785">
    <property type="entry name" value="Winged helix' DNA-binding domain"/>
    <property type="match status" value="1"/>
</dbReference>
<dbReference type="InterPro" id="IPR036390">
    <property type="entry name" value="WH_DNA-bd_sf"/>
</dbReference>
<protein>
    <submittedName>
        <fullName evidence="6">LysR family transcriptional regulator</fullName>
    </submittedName>
</protein>
<comment type="similarity">
    <text evidence="1">Belongs to the LysR transcriptional regulatory family.</text>
</comment>
<gene>
    <name evidence="6" type="ORF">LK12_15245</name>
</gene>
<dbReference type="InterPro" id="IPR036388">
    <property type="entry name" value="WH-like_DNA-bd_sf"/>
</dbReference>
<dbReference type="Proteomes" id="UP000031057">
    <property type="component" value="Unassembled WGS sequence"/>
</dbReference>
<dbReference type="PANTHER" id="PTHR30537">
    <property type="entry name" value="HTH-TYPE TRANSCRIPTIONAL REGULATOR"/>
    <property type="match status" value="1"/>
</dbReference>
<evidence type="ECO:0000256" key="4">
    <source>
        <dbReference type="ARBA" id="ARBA00023163"/>
    </source>
</evidence>
<dbReference type="AlphaFoldDB" id="A0A0B1ZJJ5"/>
<keyword evidence="7" id="KW-1185">Reference proteome</keyword>
<evidence type="ECO:0000259" key="5">
    <source>
        <dbReference type="PROSITE" id="PS50931"/>
    </source>
</evidence>
<dbReference type="Gene3D" id="3.40.190.290">
    <property type="match status" value="1"/>
</dbReference>
<dbReference type="EMBL" id="JTDI01000004">
    <property type="protein sequence ID" value="KHK90678.1"/>
    <property type="molecule type" value="Genomic_DNA"/>
</dbReference>
<evidence type="ECO:0000256" key="3">
    <source>
        <dbReference type="ARBA" id="ARBA00023125"/>
    </source>
</evidence>
<proteinExistence type="inferred from homology"/>
<dbReference type="InterPro" id="IPR005119">
    <property type="entry name" value="LysR_subst-bd"/>
</dbReference>
<dbReference type="OrthoDB" id="9813056at2"/>
<organism evidence="6 7">
    <name type="scientific">Novosphingobium malaysiense</name>
    <dbReference type="NCBI Taxonomy" id="1348853"/>
    <lineage>
        <taxon>Bacteria</taxon>
        <taxon>Pseudomonadati</taxon>
        <taxon>Pseudomonadota</taxon>
        <taxon>Alphaproteobacteria</taxon>
        <taxon>Sphingomonadales</taxon>
        <taxon>Sphingomonadaceae</taxon>
        <taxon>Novosphingobium</taxon>
    </lineage>
</organism>
<dbReference type="FunFam" id="3.40.190.290:FF:000001">
    <property type="entry name" value="Transcriptional regulator, LysR family"/>
    <property type="match status" value="1"/>
</dbReference>
<dbReference type="Pfam" id="PF00126">
    <property type="entry name" value="HTH_1"/>
    <property type="match status" value="1"/>
</dbReference>
<dbReference type="FunFam" id="1.10.10.10:FF:000001">
    <property type="entry name" value="LysR family transcriptional regulator"/>
    <property type="match status" value="1"/>
</dbReference>
<dbReference type="SUPFAM" id="SSF53850">
    <property type="entry name" value="Periplasmic binding protein-like II"/>
    <property type="match status" value="1"/>
</dbReference>
<feature type="domain" description="HTH lysR-type" evidence="5">
    <location>
        <begin position="10"/>
        <end position="59"/>
    </location>
</feature>
<keyword evidence="2" id="KW-0805">Transcription regulation</keyword>
<dbReference type="Pfam" id="PF03466">
    <property type="entry name" value="LysR_substrate"/>
    <property type="match status" value="1"/>
</dbReference>
<reference evidence="6 7" key="1">
    <citation type="submission" date="2014-10" db="EMBL/GenBank/DDBJ databases">
        <title>Genome sequence of Novosphingobium malaysiense MUSC 273(T).</title>
        <authorList>
            <person name="Lee L.-H."/>
        </authorList>
    </citation>
    <scope>NUCLEOTIDE SEQUENCE [LARGE SCALE GENOMIC DNA]</scope>
    <source>
        <strain evidence="6 7">MUSC 273</strain>
    </source>
</reference>
<evidence type="ECO:0000256" key="2">
    <source>
        <dbReference type="ARBA" id="ARBA00023015"/>
    </source>
</evidence>
<dbReference type="STRING" id="1348853.LK12_15245"/>
<dbReference type="InterPro" id="IPR058163">
    <property type="entry name" value="LysR-type_TF_proteobact-type"/>
</dbReference>